<dbReference type="FunFam" id="2.10.25.10:FF:000499">
    <property type="entry name" value="Predicted protein"/>
    <property type="match status" value="1"/>
</dbReference>
<dbReference type="Pfam" id="PF26129">
    <property type="entry name" value="Vwde"/>
    <property type="match status" value="1"/>
</dbReference>
<feature type="domain" description="EGF-like" evidence="7">
    <location>
        <begin position="824"/>
        <end position="856"/>
    </location>
</feature>
<evidence type="ECO:0000256" key="5">
    <source>
        <dbReference type="ARBA" id="ARBA00023157"/>
    </source>
</evidence>
<dbReference type="Pfam" id="PF07974">
    <property type="entry name" value="EGF_2"/>
    <property type="match status" value="1"/>
</dbReference>
<dbReference type="Gene3D" id="2.60.120.260">
    <property type="entry name" value="Galactose-binding domain-like"/>
    <property type="match status" value="1"/>
</dbReference>
<dbReference type="PROSITE" id="PS00010">
    <property type="entry name" value="ASX_HYDROXYL"/>
    <property type="match status" value="1"/>
</dbReference>
<keyword evidence="1 6" id="KW-0245">EGF-like domain</keyword>
<evidence type="ECO:0000259" key="7">
    <source>
        <dbReference type="PROSITE" id="PS50026"/>
    </source>
</evidence>
<dbReference type="GO" id="GO:0005102">
    <property type="term" value="F:signaling receptor binding"/>
    <property type="evidence" value="ECO:0007669"/>
    <property type="project" value="TreeGrafter"/>
</dbReference>
<dbReference type="Pfam" id="PF00008">
    <property type="entry name" value="EGF"/>
    <property type="match status" value="2"/>
</dbReference>
<keyword evidence="9" id="KW-1185">Reference proteome</keyword>
<dbReference type="Ensembl" id="ENSCMMT00000026710.1">
    <property type="protein sequence ID" value="ENSCMMP00000024406.1"/>
    <property type="gene ID" value="ENSCMMG00000015130.1"/>
</dbReference>
<evidence type="ECO:0000256" key="4">
    <source>
        <dbReference type="ARBA" id="ARBA00023054"/>
    </source>
</evidence>
<dbReference type="PROSITE" id="PS50026">
    <property type="entry name" value="EGF_3"/>
    <property type="match status" value="5"/>
</dbReference>
<dbReference type="SUPFAM" id="SSF57196">
    <property type="entry name" value="EGF/Laminin"/>
    <property type="match status" value="3"/>
</dbReference>
<dbReference type="GO" id="GO:0005576">
    <property type="term" value="C:extracellular region"/>
    <property type="evidence" value="ECO:0007669"/>
    <property type="project" value="TreeGrafter"/>
</dbReference>
<keyword evidence="4" id="KW-0175">Coiled coil</keyword>
<feature type="domain" description="EGF-like" evidence="7">
    <location>
        <begin position="761"/>
        <end position="792"/>
    </location>
</feature>
<dbReference type="InterPro" id="IPR000742">
    <property type="entry name" value="EGF"/>
</dbReference>
<dbReference type="FunFam" id="2.10.25.10:FF:000590">
    <property type="entry name" value="von Willebrand factor D and EGF domains"/>
    <property type="match status" value="1"/>
</dbReference>
<dbReference type="InterPro" id="IPR001881">
    <property type="entry name" value="EGF-like_Ca-bd_dom"/>
</dbReference>
<dbReference type="PROSITE" id="PS00022">
    <property type="entry name" value="EGF_1"/>
    <property type="match status" value="3"/>
</dbReference>
<evidence type="ECO:0000313" key="8">
    <source>
        <dbReference type="Ensembl" id="ENSCMMP00000024406.1"/>
    </source>
</evidence>
<dbReference type="SMART" id="SM00179">
    <property type="entry name" value="EGF_CA"/>
    <property type="match status" value="2"/>
</dbReference>
<keyword evidence="2" id="KW-0732">Signal</keyword>
<dbReference type="InterPro" id="IPR009030">
    <property type="entry name" value="Growth_fac_rcpt_cys_sf"/>
</dbReference>
<dbReference type="InterPro" id="IPR013111">
    <property type="entry name" value="EGF_extracell"/>
</dbReference>
<dbReference type="FunFam" id="2.10.25.10:FF:000831">
    <property type="entry name" value="von Willebrand factor D and EGF domains"/>
    <property type="match status" value="1"/>
</dbReference>
<feature type="domain" description="EGF-like" evidence="7">
    <location>
        <begin position="597"/>
        <end position="636"/>
    </location>
</feature>
<reference evidence="8" key="2">
    <citation type="submission" date="2025-09" db="UniProtKB">
        <authorList>
            <consortium name="Ensembl"/>
        </authorList>
    </citation>
    <scope>IDENTIFICATION</scope>
</reference>
<evidence type="ECO:0000256" key="2">
    <source>
        <dbReference type="ARBA" id="ARBA00022729"/>
    </source>
</evidence>
<feature type="disulfide bond" evidence="6">
    <location>
        <begin position="828"/>
        <end position="838"/>
    </location>
</feature>
<dbReference type="Proteomes" id="UP000694556">
    <property type="component" value="Unassembled WGS sequence"/>
</dbReference>
<feature type="domain" description="EGF-like" evidence="7">
    <location>
        <begin position="728"/>
        <end position="760"/>
    </location>
</feature>
<keyword evidence="5 6" id="KW-1015">Disulfide bond</keyword>
<dbReference type="InterPro" id="IPR058727">
    <property type="entry name" value="Helical_Vwde"/>
</dbReference>
<evidence type="ECO:0000256" key="1">
    <source>
        <dbReference type="ARBA" id="ARBA00022536"/>
    </source>
</evidence>
<keyword evidence="3" id="KW-0677">Repeat</keyword>
<evidence type="ECO:0000256" key="6">
    <source>
        <dbReference type="PROSITE-ProRule" id="PRU00076"/>
    </source>
</evidence>
<feature type="disulfide bond" evidence="6">
    <location>
        <begin position="846"/>
        <end position="855"/>
    </location>
</feature>
<organism evidence="8 9">
    <name type="scientific">Cairina moschata</name>
    <name type="common">Muscovy duck</name>
    <dbReference type="NCBI Taxonomy" id="8855"/>
    <lineage>
        <taxon>Eukaryota</taxon>
        <taxon>Metazoa</taxon>
        <taxon>Chordata</taxon>
        <taxon>Craniata</taxon>
        <taxon>Vertebrata</taxon>
        <taxon>Euteleostomi</taxon>
        <taxon>Archelosauria</taxon>
        <taxon>Archosauria</taxon>
        <taxon>Dinosauria</taxon>
        <taxon>Saurischia</taxon>
        <taxon>Theropoda</taxon>
        <taxon>Coelurosauria</taxon>
        <taxon>Aves</taxon>
        <taxon>Neognathae</taxon>
        <taxon>Galloanserae</taxon>
        <taxon>Anseriformes</taxon>
        <taxon>Anatidae</taxon>
        <taxon>Anatinae</taxon>
        <taxon>Cairina</taxon>
    </lineage>
</organism>
<dbReference type="SUPFAM" id="SSF57184">
    <property type="entry name" value="Growth factor receptor domain"/>
    <property type="match status" value="1"/>
</dbReference>
<dbReference type="InterPro" id="IPR018097">
    <property type="entry name" value="EGF_Ca-bd_CS"/>
</dbReference>
<dbReference type="AlphaFoldDB" id="A0A8C3CR20"/>
<dbReference type="CDD" id="cd00054">
    <property type="entry name" value="EGF_CA"/>
    <property type="match status" value="2"/>
</dbReference>
<evidence type="ECO:0000256" key="3">
    <source>
        <dbReference type="ARBA" id="ARBA00022737"/>
    </source>
</evidence>
<dbReference type="SMART" id="SM00181">
    <property type="entry name" value="EGF"/>
    <property type="match status" value="7"/>
</dbReference>
<feature type="disulfide bond" evidence="6">
    <location>
        <begin position="764"/>
        <end position="774"/>
    </location>
</feature>
<dbReference type="InterPro" id="IPR050969">
    <property type="entry name" value="Dev_Signal_Modulators"/>
</dbReference>
<feature type="disulfide bond" evidence="6">
    <location>
        <begin position="750"/>
        <end position="759"/>
    </location>
</feature>
<dbReference type="FunFam" id="2.10.25.10:FF:000490">
    <property type="entry name" value="von Willebrand factor D and EGF domain-containing protein"/>
    <property type="match status" value="1"/>
</dbReference>
<feature type="disulfide bond" evidence="6">
    <location>
        <begin position="626"/>
        <end position="635"/>
    </location>
</feature>
<accession>A0A8C3CR20</accession>
<protein>
    <recommendedName>
        <fullName evidence="7">EGF-like domain-containing protein</fullName>
    </recommendedName>
</protein>
<dbReference type="Gene3D" id="2.10.25.10">
    <property type="entry name" value="Laminin"/>
    <property type="match status" value="6"/>
</dbReference>
<evidence type="ECO:0000313" key="9">
    <source>
        <dbReference type="Proteomes" id="UP000694556"/>
    </source>
</evidence>
<feature type="disulfide bond" evidence="6">
    <location>
        <begin position="642"/>
        <end position="652"/>
    </location>
</feature>
<dbReference type="PANTHER" id="PTHR14949">
    <property type="entry name" value="EGF-LIKE-DOMAIN, MULTIPLE 7, 8"/>
    <property type="match status" value="1"/>
</dbReference>
<reference evidence="8" key="1">
    <citation type="submission" date="2025-08" db="UniProtKB">
        <authorList>
            <consortium name="Ensembl"/>
        </authorList>
    </citation>
    <scope>IDENTIFICATION</scope>
</reference>
<feature type="disulfide bond" evidence="6">
    <location>
        <begin position="732"/>
        <end position="742"/>
    </location>
</feature>
<proteinExistence type="predicted"/>
<dbReference type="GO" id="GO:0009986">
    <property type="term" value="C:cell surface"/>
    <property type="evidence" value="ECO:0007669"/>
    <property type="project" value="TreeGrafter"/>
</dbReference>
<feature type="domain" description="EGF-like" evidence="7">
    <location>
        <begin position="638"/>
        <end position="673"/>
    </location>
</feature>
<name>A0A8C3CR20_CAIMO</name>
<feature type="disulfide bond" evidence="6">
    <location>
        <begin position="782"/>
        <end position="791"/>
    </location>
</feature>
<dbReference type="InterPro" id="IPR000152">
    <property type="entry name" value="EGF-type_Asp/Asn_hydroxyl_site"/>
</dbReference>
<comment type="caution">
    <text evidence="6">Lacks conserved residue(s) required for the propagation of feature annotation.</text>
</comment>
<dbReference type="PROSITE" id="PS01186">
    <property type="entry name" value="EGF_2"/>
    <property type="match status" value="3"/>
</dbReference>
<dbReference type="PANTHER" id="PTHR14949:SF52">
    <property type="entry name" value="VON WILLEBRAND FACTOR D AND EGF DOMAIN-CONTAINING PROTEIN"/>
    <property type="match status" value="1"/>
</dbReference>
<sequence>MYLKKEKLKKKKKSVIQVLEETAGRKSRQMDKDDFHNEVFETDISFLIPPGKSLFDKTPAPSEGKQRKNYCGCRKESTKSVSLVNTPNAFQTQSPGCHYDNVDYTSAIPYLDVTSEFVTHSGKESALRNDGKLSAKSFDQRYLPKSVKKRGSPEERLKALAHNVSMKNNGFLNFTKTTEQLQRAKRQEDYYEYSSFYPLHSPSQTDSDSFAYFFPEDYFEGIRTKLPLGWPTPNGLTSAKAREICHQILANSTIGLVCKALLGELIGEAIDICVLDLQLKDDMAWVRALTALLENECERLVLRNRGKVFHVRNQTSATQEEILTILRCPAFCNGNGQCTNLGCQCFEDHSSYDCSIAKKQALEITGLENGGLCDIRTSDCTGTRVFGFGFTDSPNLHCEVTRLIHLNGEWISREQETTRADFLSSEAVDCQIPLLNITETEAVHFVAGDEPFARWQVKVGISYCNLHPFRTEDENTCNIDGLCYGEGESSPTSPCLLCEPDISKFTWSINENNLPPVFQAPSSQLLTFIGENFVYQLIAVDPEGSAVLFILEAGPQDARLSPAGLLIWKVDSEDRQTFEFTVSDECNAQSRYSIEVRVKPCSCLNGGTCVTNIKFPPGLGEYLCLCPNGFDGEFCQEDINECKSNPCGSGTCVDSVDRYICKCPPGLRVPLSHVTTCANRPCFPGVLCFDRKPPYIGYVCGRCPPGFFGNGRICSKVPRPGTYSFLEFLKKCDPPCENGGTCVAQNTCSCAYGFVGPRCETMVCNRHCHNGGVCVSPDECKCKSGWSSPSCEIAVCNPLCLNGGICVRPNMCACPYGFYGPQCQRAICIPPCKNGGHCVRTNVCSCTEGYTGRRCQKSKLQTSLCFPV</sequence>
<dbReference type="GO" id="GO:0005509">
    <property type="term" value="F:calcium ion binding"/>
    <property type="evidence" value="ECO:0007669"/>
    <property type="project" value="InterPro"/>
</dbReference>
<dbReference type="PROSITE" id="PS01187">
    <property type="entry name" value="EGF_CA"/>
    <property type="match status" value="1"/>
</dbReference>